<dbReference type="Proteomes" id="UP000255505">
    <property type="component" value="Chromosome I"/>
</dbReference>
<evidence type="ECO:0000313" key="2">
    <source>
        <dbReference type="EMBL" id="SPK71960.1"/>
    </source>
</evidence>
<evidence type="ECO:0000256" key="1">
    <source>
        <dbReference type="SAM" id="MobiDB-lite"/>
    </source>
</evidence>
<name>A0A375ID09_9BURK</name>
<proteinExistence type="predicted"/>
<protein>
    <submittedName>
        <fullName evidence="2">Uncharacterized protein</fullName>
    </submittedName>
</protein>
<reference evidence="2 3" key="1">
    <citation type="submission" date="2018-01" db="EMBL/GenBank/DDBJ databases">
        <authorList>
            <person name="Gaut B.S."/>
            <person name="Morton B.R."/>
            <person name="Clegg M.T."/>
            <person name="Duvall M.R."/>
        </authorList>
    </citation>
    <scope>NUCLEOTIDE SEQUENCE [LARGE SCALE GENOMIC DNA]</scope>
    <source>
        <strain evidence="2">Cupriavidus taiwanensis LMG 19425</strain>
    </source>
</reference>
<feature type="compositionally biased region" description="Low complexity" evidence="1">
    <location>
        <begin position="34"/>
        <end position="43"/>
    </location>
</feature>
<dbReference type="AlphaFoldDB" id="A0A375ID09"/>
<dbReference type="EMBL" id="LT991976">
    <property type="protein sequence ID" value="SPK71960.1"/>
    <property type="molecule type" value="Genomic_DNA"/>
</dbReference>
<gene>
    <name evidence="2" type="ORF">CT19425_60078</name>
</gene>
<accession>A0A375ID09</accession>
<feature type="compositionally biased region" description="Basic and acidic residues" evidence="1">
    <location>
        <begin position="45"/>
        <end position="57"/>
    </location>
</feature>
<feature type="region of interest" description="Disordered" evidence="1">
    <location>
        <begin position="31"/>
        <end position="79"/>
    </location>
</feature>
<organism evidence="2 3">
    <name type="scientific">Cupriavidus taiwanensis</name>
    <dbReference type="NCBI Taxonomy" id="164546"/>
    <lineage>
        <taxon>Bacteria</taxon>
        <taxon>Pseudomonadati</taxon>
        <taxon>Pseudomonadota</taxon>
        <taxon>Betaproteobacteria</taxon>
        <taxon>Burkholderiales</taxon>
        <taxon>Burkholderiaceae</taxon>
        <taxon>Cupriavidus</taxon>
    </lineage>
</organism>
<sequence length="79" mass="8745">MDKGTLASVPFFVFSLVPLYSGPGRPMISEPIYGTTVPKTGTKPKIKETERRCEHSGRRGMRAGHVRTGAARGHVQRRH</sequence>
<evidence type="ECO:0000313" key="3">
    <source>
        <dbReference type="Proteomes" id="UP000255505"/>
    </source>
</evidence>